<dbReference type="GO" id="GO:0031419">
    <property type="term" value="F:cobalamin binding"/>
    <property type="evidence" value="ECO:0007669"/>
    <property type="project" value="UniProtKB-KW"/>
</dbReference>
<dbReference type="AlphaFoldDB" id="A0AA51NB99"/>
<dbReference type="SUPFAM" id="SSF48168">
    <property type="entry name" value="R1 subunit of ribonucleotide reductase, N-terminal domain"/>
    <property type="match status" value="1"/>
</dbReference>
<evidence type="ECO:0000313" key="14">
    <source>
        <dbReference type="EMBL" id="WMN12124.1"/>
    </source>
</evidence>
<accession>A0AA51NB99</accession>
<dbReference type="InterPro" id="IPR008926">
    <property type="entry name" value="RNR_R1-su_N"/>
</dbReference>
<dbReference type="PANTHER" id="PTHR43371:SF1">
    <property type="entry name" value="RIBONUCLEOSIDE-DIPHOSPHATE REDUCTASE"/>
    <property type="match status" value="1"/>
</dbReference>
<evidence type="ECO:0000256" key="1">
    <source>
        <dbReference type="ARBA" id="ARBA00001922"/>
    </source>
</evidence>
<dbReference type="GO" id="GO:0071897">
    <property type="term" value="P:DNA biosynthetic process"/>
    <property type="evidence" value="ECO:0007669"/>
    <property type="project" value="UniProtKB-KW"/>
</dbReference>
<evidence type="ECO:0000256" key="7">
    <source>
        <dbReference type="ARBA" id="ARBA00023116"/>
    </source>
</evidence>
<dbReference type="InterPro" id="IPR013344">
    <property type="entry name" value="RNR_NrdJ/NrdZ"/>
</dbReference>
<evidence type="ECO:0000256" key="11">
    <source>
        <dbReference type="RuleBase" id="RU364064"/>
    </source>
</evidence>
<dbReference type="Pfam" id="PF02867">
    <property type="entry name" value="Ribonuc_red_lgC"/>
    <property type="match status" value="2"/>
</dbReference>
<feature type="domain" description="Ribonucleotide reductase large subunit C-terminal" evidence="13">
    <location>
        <begin position="408"/>
        <end position="556"/>
    </location>
</feature>
<evidence type="ECO:0000256" key="2">
    <source>
        <dbReference type="ARBA" id="ARBA00007405"/>
    </source>
</evidence>
<evidence type="ECO:0000256" key="9">
    <source>
        <dbReference type="ARBA" id="ARBA00023285"/>
    </source>
</evidence>
<gene>
    <name evidence="14" type="ORF">QYS49_32525</name>
</gene>
<keyword evidence="6 11" id="KW-0560">Oxidoreductase</keyword>
<dbReference type="KEGG" id="msaa:QYS49_32525"/>
<organism evidence="14 15">
    <name type="scientific">Marivirga salinarum</name>
    <dbReference type="NCBI Taxonomy" id="3059078"/>
    <lineage>
        <taxon>Bacteria</taxon>
        <taxon>Pseudomonadati</taxon>
        <taxon>Bacteroidota</taxon>
        <taxon>Cytophagia</taxon>
        <taxon>Cytophagales</taxon>
        <taxon>Marivirgaceae</taxon>
        <taxon>Marivirga</taxon>
    </lineage>
</organism>
<sequence length="585" mass="64987">MARINDNGMVVLKERYLFRHEETGISESPEEMFRRVANSVALAELNFGDENQNLAWAEKFFKIMDELLFLPNSPTLMNAGTPNQQLSACFVLPVEDNTEAIFSCLKTAALIQKSGGGTGFDFSKIRPKGDNVANGGKAAGPVAFMKIFDVMTENIRQSGKRRGANMGVLHINHPDVEEFVNSKSTGKNLQNFNISVGVTDAFMHAIKHDSSWDLIHPNTGKKVKELSARSLWQSIIRNAKNNGDPGLLFLDEINRWNPTPKIGIISCTNPCGEVPLLPYEACNLGSINLAKMVASPYKKTVKIKWDLLENTVNTAIRFLDNVIDVNTYIIPEVEQITKGNRKIGLGVMGWADMLIELGIPYASDEAVALAEKLMRFIKDRAWQTSQNLAKTRGVFPNWEKSTHFPDFPLRNATCTAIAPTGSISIIAGVSSSIEPLFALAYEQRNVLDKRSLKHINFSLIEYLKANSIYTEEILNCINARGNLKESNGLPKETKELFRTALEINFSDHLKHQLAFQMYTDNAISKTINLSSSASKYDIDKAFKMAWSGKAKGITLYRDGSKSKQVLNSGIGFPSTERTNCKVCTV</sequence>
<keyword evidence="9 11" id="KW-0170">Cobalt</keyword>
<evidence type="ECO:0000256" key="8">
    <source>
        <dbReference type="ARBA" id="ARBA00023157"/>
    </source>
</evidence>
<keyword evidence="7" id="KW-0215">Deoxyribonucleotide synthesis</keyword>
<dbReference type="InterPro" id="IPR000788">
    <property type="entry name" value="RNR_lg_C"/>
</dbReference>
<dbReference type="InterPro" id="IPR013509">
    <property type="entry name" value="RNR_lsu_N"/>
</dbReference>
<comment type="cofactor">
    <cofactor evidence="1 11">
        <name>adenosylcob(III)alamin</name>
        <dbReference type="ChEBI" id="CHEBI:18408"/>
    </cofactor>
</comment>
<dbReference type="InterPro" id="IPR050862">
    <property type="entry name" value="RdRp_reductase_class-2"/>
</dbReference>
<dbReference type="GO" id="GO:0009263">
    <property type="term" value="P:deoxyribonucleotide biosynthetic process"/>
    <property type="evidence" value="ECO:0007669"/>
    <property type="project" value="UniProtKB-KW"/>
</dbReference>
<dbReference type="GO" id="GO:0004748">
    <property type="term" value="F:ribonucleoside-diphosphate reductase activity, thioredoxin disulfide as acceptor"/>
    <property type="evidence" value="ECO:0007669"/>
    <property type="project" value="UniProtKB-EC"/>
</dbReference>
<evidence type="ECO:0000256" key="10">
    <source>
        <dbReference type="ARBA" id="ARBA00047754"/>
    </source>
</evidence>
<keyword evidence="3 11" id="KW-0846">Cobalamin</keyword>
<dbReference type="GO" id="GO:0005524">
    <property type="term" value="F:ATP binding"/>
    <property type="evidence" value="ECO:0007669"/>
    <property type="project" value="InterPro"/>
</dbReference>
<comment type="catalytic activity">
    <reaction evidence="10 11">
        <text>a 2'-deoxyribonucleoside 5'-diphosphate + [thioredoxin]-disulfide + H2O = a ribonucleoside 5'-diphosphate + [thioredoxin]-dithiol</text>
        <dbReference type="Rhea" id="RHEA:23252"/>
        <dbReference type="Rhea" id="RHEA-COMP:10698"/>
        <dbReference type="Rhea" id="RHEA-COMP:10700"/>
        <dbReference type="ChEBI" id="CHEBI:15377"/>
        <dbReference type="ChEBI" id="CHEBI:29950"/>
        <dbReference type="ChEBI" id="CHEBI:50058"/>
        <dbReference type="ChEBI" id="CHEBI:57930"/>
        <dbReference type="ChEBI" id="CHEBI:73316"/>
        <dbReference type="EC" id="1.17.4.1"/>
    </reaction>
</comment>
<evidence type="ECO:0000256" key="6">
    <source>
        <dbReference type="ARBA" id="ARBA00023002"/>
    </source>
</evidence>
<dbReference type="Proteomes" id="UP001230496">
    <property type="component" value="Chromosome"/>
</dbReference>
<evidence type="ECO:0000259" key="13">
    <source>
        <dbReference type="Pfam" id="PF02867"/>
    </source>
</evidence>
<keyword evidence="5 11" id="KW-0547">Nucleotide-binding</keyword>
<feature type="domain" description="Ribonucleotide reductase large subunit N-terminal" evidence="12">
    <location>
        <begin position="5"/>
        <end position="84"/>
    </location>
</feature>
<evidence type="ECO:0000259" key="12">
    <source>
        <dbReference type="Pfam" id="PF00317"/>
    </source>
</evidence>
<keyword evidence="8" id="KW-1015">Disulfide bond</keyword>
<protein>
    <recommendedName>
        <fullName evidence="11">Vitamin B12-dependent ribonucleotide reductase</fullName>
        <ecNumber evidence="11">1.17.4.1</ecNumber>
    </recommendedName>
</protein>
<comment type="similarity">
    <text evidence="2 11">Belongs to the ribonucleoside diphosphate reductase class-2 family.</text>
</comment>
<dbReference type="SUPFAM" id="SSF51998">
    <property type="entry name" value="PFL-like glycyl radical enzymes"/>
    <property type="match status" value="1"/>
</dbReference>
<dbReference type="Pfam" id="PF00317">
    <property type="entry name" value="Ribonuc_red_lgN"/>
    <property type="match status" value="1"/>
</dbReference>
<comment type="function">
    <text evidence="11">Catalyzes the reduction of ribonucleotides to deoxyribonucleotides. May function to provide a pool of deoxyribonucleotide precursors for DNA repair during oxygen limitation and/or for immediate growth after restoration of oxygen.</text>
</comment>
<dbReference type="CDD" id="cd02888">
    <property type="entry name" value="RNR_II_dimer"/>
    <property type="match status" value="1"/>
</dbReference>
<dbReference type="EMBL" id="CP129971">
    <property type="protein sequence ID" value="WMN12124.1"/>
    <property type="molecule type" value="Genomic_DNA"/>
</dbReference>
<feature type="domain" description="Ribonucleotide reductase large subunit C-terminal" evidence="13">
    <location>
        <begin position="87"/>
        <end position="403"/>
    </location>
</feature>
<keyword evidence="15" id="KW-1185">Reference proteome</keyword>
<evidence type="ECO:0000256" key="3">
    <source>
        <dbReference type="ARBA" id="ARBA00022628"/>
    </source>
</evidence>
<dbReference type="PANTHER" id="PTHR43371">
    <property type="entry name" value="VITAMIN B12-DEPENDENT RIBONUCLEOTIDE REDUCTASE"/>
    <property type="match status" value="1"/>
</dbReference>
<dbReference type="NCBIfam" id="TIGR02504">
    <property type="entry name" value="NrdJ_Z"/>
    <property type="match status" value="1"/>
</dbReference>
<keyword evidence="4 11" id="KW-0237">DNA synthesis</keyword>
<proteinExistence type="inferred from homology"/>
<reference evidence="14 15" key="1">
    <citation type="submission" date="2023-08" db="EMBL/GenBank/DDBJ databases">
        <title>Comparative genomics and taxonomic characterization of three novel marine species of genus Marivirga.</title>
        <authorList>
            <person name="Muhammad N."/>
            <person name="Kim S.-G."/>
        </authorList>
    </citation>
    <scope>NUCLEOTIDE SEQUENCE [LARGE SCALE GENOMIC DNA]</scope>
    <source>
        <strain evidence="14 15">BDSF4-3</strain>
    </source>
</reference>
<evidence type="ECO:0000256" key="4">
    <source>
        <dbReference type="ARBA" id="ARBA00022634"/>
    </source>
</evidence>
<dbReference type="RefSeq" id="WP_308349990.1">
    <property type="nucleotide sequence ID" value="NZ_CP129971.1"/>
</dbReference>
<dbReference type="PRINTS" id="PR01183">
    <property type="entry name" value="RIBORDTASEM1"/>
</dbReference>
<dbReference type="EC" id="1.17.4.1" evidence="11"/>
<dbReference type="Gene3D" id="3.20.70.20">
    <property type="match status" value="1"/>
</dbReference>
<name>A0AA51NB99_9BACT</name>
<evidence type="ECO:0000313" key="15">
    <source>
        <dbReference type="Proteomes" id="UP001230496"/>
    </source>
</evidence>
<evidence type="ECO:0000256" key="5">
    <source>
        <dbReference type="ARBA" id="ARBA00022741"/>
    </source>
</evidence>